<keyword evidence="1" id="KW-0472">Membrane</keyword>
<evidence type="ECO:0000313" key="2">
    <source>
        <dbReference type="EMBL" id="CAB4859458.1"/>
    </source>
</evidence>
<dbReference type="AlphaFoldDB" id="A0A6J7CRC1"/>
<proteinExistence type="predicted"/>
<organism evidence="2">
    <name type="scientific">freshwater metagenome</name>
    <dbReference type="NCBI Taxonomy" id="449393"/>
    <lineage>
        <taxon>unclassified sequences</taxon>
        <taxon>metagenomes</taxon>
        <taxon>ecological metagenomes</taxon>
    </lineage>
</organism>
<name>A0A6J7CRC1_9ZZZZ</name>
<evidence type="ECO:0000256" key="1">
    <source>
        <dbReference type="SAM" id="Phobius"/>
    </source>
</evidence>
<keyword evidence="1" id="KW-1133">Transmembrane helix</keyword>
<gene>
    <name evidence="2" type="ORF">UFOPK3295_00355</name>
</gene>
<accession>A0A6J7CRC1</accession>
<reference evidence="2" key="1">
    <citation type="submission" date="2020-05" db="EMBL/GenBank/DDBJ databases">
        <authorList>
            <person name="Chiriac C."/>
            <person name="Salcher M."/>
            <person name="Ghai R."/>
            <person name="Kavagutti S V."/>
        </authorList>
    </citation>
    <scope>NUCLEOTIDE SEQUENCE</scope>
</reference>
<protein>
    <submittedName>
        <fullName evidence="2">Unannotated protein</fullName>
    </submittedName>
</protein>
<dbReference type="EMBL" id="CAFBLG010000019">
    <property type="protein sequence ID" value="CAB4859458.1"/>
    <property type="molecule type" value="Genomic_DNA"/>
</dbReference>
<keyword evidence="1" id="KW-0812">Transmembrane</keyword>
<sequence length="117" mass="12422">MFSSSSIKVTADSSFENSAYASSIISNPFTFFIACAINLISSIEVLVPVGLFGVVKNVMDGFDFSISAVIAAIFNVKSSLRSTTIQLVPVTFAIILCTEYEGSNAKAPLSPNARNID</sequence>
<feature type="transmembrane region" description="Helical" evidence="1">
    <location>
        <begin position="29"/>
        <end position="55"/>
    </location>
</feature>